<dbReference type="InterPro" id="IPR001138">
    <property type="entry name" value="Zn2Cys6_DnaBD"/>
</dbReference>
<name>A0A0C3CCM1_OIDMZ</name>
<keyword evidence="6" id="KW-0539">Nucleus</keyword>
<dbReference type="EMBL" id="KN832883">
    <property type="protein sequence ID" value="KIM96653.1"/>
    <property type="molecule type" value="Genomic_DNA"/>
</dbReference>
<sequence>NLRRRRKFGSKVKTGCQTCRIRRIKCDESKPVCQRCADTGMACGYTHVFNYYNSTANYGSLEPLGLQVSIPGTRDERRGFRYYVQKTGPELSSHYDTVLWENLLVQASLAEPALRHAIVGLGSLHEAFQ</sequence>
<dbReference type="AlphaFoldDB" id="A0A0C3CCM1"/>
<dbReference type="Proteomes" id="UP000054321">
    <property type="component" value="Unassembled WGS sequence"/>
</dbReference>
<dbReference type="OrthoDB" id="3172332at2759"/>
<dbReference type="PROSITE" id="PS00463">
    <property type="entry name" value="ZN2_CY6_FUNGAL_1"/>
    <property type="match status" value="1"/>
</dbReference>
<dbReference type="PROSITE" id="PS50048">
    <property type="entry name" value="ZN2_CY6_FUNGAL_2"/>
    <property type="match status" value="1"/>
</dbReference>
<reference evidence="9" key="2">
    <citation type="submission" date="2015-01" db="EMBL/GenBank/DDBJ databases">
        <title>Evolutionary Origins and Diversification of the Mycorrhizal Mutualists.</title>
        <authorList>
            <consortium name="DOE Joint Genome Institute"/>
            <consortium name="Mycorrhizal Genomics Consortium"/>
            <person name="Kohler A."/>
            <person name="Kuo A."/>
            <person name="Nagy L.G."/>
            <person name="Floudas D."/>
            <person name="Copeland A."/>
            <person name="Barry K.W."/>
            <person name="Cichocki N."/>
            <person name="Veneault-Fourrey C."/>
            <person name="LaButti K."/>
            <person name="Lindquist E.A."/>
            <person name="Lipzen A."/>
            <person name="Lundell T."/>
            <person name="Morin E."/>
            <person name="Murat C."/>
            <person name="Riley R."/>
            <person name="Ohm R."/>
            <person name="Sun H."/>
            <person name="Tunlid A."/>
            <person name="Henrissat B."/>
            <person name="Grigoriev I.V."/>
            <person name="Hibbett D.S."/>
            <person name="Martin F."/>
        </authorList>
    </citation>
    <scope>NUCLEOTIDE SEQUENCE [LARGE SCALE GENOMIC DNA]</scope>
    <source>
        <strain evidence="9">Zn</strain>
    </source>
</reference>
<evidence type="ECO:0000256" key="4">
    <source>
        <dbReference type="ARBA" id="ARBA00023125"/>
    </source>
</evidence>
<dbReference type="SMART" id="SM00066">
    <property type="entry name" value="GAL4"/>
    <property type="match status" value="1"/>
</dbReference>
<feature type="non-terminal residue" evidence="8">
    <location>
        <position position="129"/>
    </location>
</feature>
<evidence type="ECO:0000313" key="9">
    <source>
        <dbReference type="Proteomes" id="UP000054321"/>
    </source>
</evidence>
<gene>
    <name evidence="8" type="ORF">OIDMADRAFT_88217</name>
</gene>
<dbReference type="CDD" id="cd00067">
    <property type="entry name" value="GAL4"/>
    <property type="match status" value="1"/>
</dbReference>
<proteinExistence type="predicted"/>
<evidence type="ECO:0000256" key="6">
    <source>
        <dbReference type="ARBA" id="ARBA00023242"/>
    </source>
</evidence>
<dbReference type="InterPro" id="IPR052360">
    <property type="entry name" value="Transcr_Regulatory_Proteins"/>
</dbReference>
<dbReference type="PANTHER" id="PTHR36206:SF12">
    <property type="entry name" value="ASPERCRYPTIN BIOSYNTHESIS CLUSTER-SPECIFIC TRANSCRIPTION REGULATOR ATNN-RELATED"/>
    <property type="match status" value="1"/>
</dbReference>
<organism evidence="8 9">
    <name type="scientific">Oidiodendron maius (strain Zn)</name>
    <dbReference type="NCBI Taxonomy" id="913774"/>
    <lineage>
        <taxon>Eukaryota</taxon>
        <taxon>Fungi</taxon>
        <taxon>Dikarya</taxon>
        <taxon>Ascomycota</taxon>
        <taxon>Pezizomycotina</taxon>
        <taxon>Leotiomycetes</taxon>
        <taxon>Leotiomycetes incertae sedis</taxon>
        <taxon>Myxotrichaceae</taxon>
        <taxon>Oidiodendron</taxon>
    </lineage>
</organism>
<evidence type="ECO:0000259" key="7">
    <source>
        <dbReference type="PROSITE" id="PS50048"/>
    </source>
</evidence>
<evidence type="ECO:0000256" key="3">
    <source>
        <dbReference type="ARBA" id="ARBA00023015"/>
    </source>
</evidence>
<keyword evidence="3" id="KW-0805">Transcription regulation</keyword>
<keyword evidence="4" id="KW-0238">DNA-binding</keyword>
<evidence type="ECO:0000256" key="5">
    <source>
        <dbReference type="ARBA" id="ARBA00023163"/>
    </source>
</evidence>
<dbReference type="HOGENOM" id="CLU_2020851_0_0_1"/>
<keyword evidence="5" id="KW-0804">Transcription</keyword>
<evidence type="ECO:0000313" key="8">
    <source>
        <dbReference type="EMBL" id="KIM96653.1"/>
    </source>
</evidence>
<keyword evidence="9" id="KW-1185">Reference proteome</keyword>
<feature type="domain" description="Zn(2)-C6 fungal-type" evidence="7">
    <location>
        <begin position="15"/>
        <end position="45"/>
    </location>
</feature>
<dbReference type="PANTHER" id="PTHR36206">
    <property type="entry name" value="ASPERCRYPTIN BIOSYNTHESIS CLUSTER-SPECIFIC TRANSCRIPTION REGULATOR ATNN-RELATED"/>
    <property type="match status" value="1"/>
</dbReference>
<reference evidence="8 9" key="1">
    <citation type="submission" date="2014-04" db="EMBL/GenBank/DDBJ databases">
        <authorList>
            <consortium name="DOE Joint Genome Institute"/>
            <person name="Kuo A."/>
            <person name="Martino E."/>
            <person name="Perotto S."/>
            <person name="Kohler A."/>
            <person name="Nagy L.G."/>
            <person name="Floudas D."/>
            <person name="Copeland A."/>
            <person name="Barry K.W."/>
            <person name="Cichocki N."/>
            <person name="Veneault-Fourrey C."/>
            <person name="LaButti K."/>
            <person name="Lindquist E.A."/>
            <person name="Lipzen A."/>
            <person name="Lundell T."/>
            <person name="Morin E."/>
            <person name="Murat C."/>
            <person name="Sun H."/>
            <person name="Tunlid A."/>
            <person name="Henrissat B."/>
            <person name="Grigoriev I.V."/>
            <person name="Hibbett D.S."/>
            <person name="Martin F."/>
            <person name="Nordberg H.P."/>
            <person name="Cantor M.N."/>
            <person name="Hua S.X."/>
        </authorList>
    </citation>
    <scope>NUCLEOTIDE SEQUENCE [LARGE SCALE GENOMIC DNA]</scope>
    <source>
        <strain evidence="8 9">Zn</strain>
    </source>
</reference>
<dbReference type="SUPFAM" id="SSF57701">
    <property type="entry name" value="Zn2/Cys6 DNA-binding domain"/>
    <property type="match status" value="1"/>
</dbReference>
<evidence type="ECO:0000256" key="2">
    <source>
        <dbReference type="ARBA" id="ARBA00022833"/>
    </source>
</evidence>
<keyword evidence="2" id="KW-0862">Zinc</keyword>
<protein>
    <recommendedName>
        <fullName evidence="7">Zn(2)-C6 fungal-type domain-containing protein</fullName>
    </recommendedName>
</protein>
<dbReference type="InterPro" id="IPR036864">
    <property type="entry name" value="Zn2-C6_fun-type_DNA-bd_sf"/>
</dbReference>
<evidence type="ECO:0000256" key="1">
    <source>
        <dbReference type="ARBA" id="ARBA00022723"/>
    </source>
</evidence>
<feature type="non-terminal residue" evidence="8">
    <location>
        <position position="1"/>
    </location>
</feature>
<dbReference type="Gene3D" id="4.10.240.10">
    <property type="entry name" value="Zn(2)-C6 fungal-type DNA-binding domain"/>
    <property type="match status" value="1"/>
</dbReference>
<dbReference type="GO" id="GO:0008270">
    <property type="term" value="F:zinc ion binding"/>
    <property type="evidence" value="ECO:0007669"/>
    <property type="project" value="InterPro"/>
</dbReference>
<dbReference type="GO" id="GO:0000981">
    <property type="term" value="F:DNA-binding transcription factor activity, RNA polymerase II-specific"/>
    <property type="evidence" value="ECO:0007669"/>
    <property type="project" value="InterPro"/>
</dbReference>
<keyword evidence="1" id="KW-0479">Metal-binding</keyword>
<dbReference type="GO" id="GO:0003677">
    <property type="term" value="F:DNA binding"/>
    <property type="evidence" value="ECO:0007669"/>
    <property type="project" value="UniProtKB-KW"/>
</dbReference>
<accession>A0A0C3CCM1</accession>
<dbReference type="InParanoid" id="A0A0C3CCM1"/>
<dbReference type="STRING" id="913774.A0A0C3CCM1"/>
<dbReference type="Pfam" id="PF00172">
    <property type="entry name" value="Zn_clus"/>
    <property type="match status" value="1"/>
</dbReference>